<dbReference type="EMBL" id="JARWBG010000043">
    <property type="protein sequence ID" value="MDH2392487.1"/>
    <property type="molecule type" value="Genomic_DNA"/>
</dbReference>
<dbReference type="InterPro" id="IPR051616">
    <property type="entry name" value="Cul2-RING_E3_ligase_SR"/>
</dbReference>
<accession>A0ABT6HUU8</accession>
<feature type="compositionally biased region" description="Low complexity" evidence="2">
    <location>
        <begin position="137"/>
        <end position="147"/>
    </location>
</feature>
<name>A0ABT6HUU8_9ACTN</name>
<sequence>MSTMAEFERLARAHDMAGIESARSEVGPDHVPQLAGLYWTLPDWISRVLVADLLAGRSHPAADEVLRDVLRAPLTGHWKDDWIDIVKIGALGHLDEEHADRQSRYFSDREALHRAVEETLARLGLSLDAQPQPQPQPEAGLPAAAHPLPEDPEAALAEAAKTGRLEDVRRLLAGGVSPHITHDSDPLLLVALRSGQAAVALALLQAGADAKARRATGGQSALGWAAFFGCTDVVEDLLRRGAPVNAVDQYGQPPLSNAAANGHAETVRALLRAGADPLAQWNSAPVVLADGTETVTRRCVLQSAVRGGRVEIVDLLLAAGAQRDADAALQTACVEGSAAVVRRLLAAGADAGGTGSGPTPLMRAAGRGLTAMVRALLEAGADPTAVRGGRTAQQYAKGARAEQIRALLATARPSAPGDGASPTGVGGH</sequence>
<evidence type="ECO:0000256" key="1">
    <source>
        <dbReference type="PROSITE-ProRule" id="PRU00023"/>
    </source>
</evidence>
<dbReference type="PROSITE" id="PS50088">
    <property type="entry name" value="ANK_REPEAT"/>
    <property type="match status" value="3"/>
</dbReference>
<dbReference type="Proteomes" id="UP001223144">
    <property type="component" value="Unassembled WGS sequence"/>
</dbReference>
<protein>
    <submittedName>
        <fullName evidence="3">Ankyrin repeat domain-containing protein</fullName>
    </submittedName>
</protein>
<dbReference type="InterPro" id="IPR036770">
    <property type="entry name" value="Ankyrin_rpt-contain_sf"/>
</dbReference>
<evidence type="ECO:0000256" key="2">
    <source>
        <dbReference type="SAM" id="MobiDB-lite"/>
    </source>
</evidence>
<gene>
    <name evidence="3" type="ORF">QCN29_27660</name>
</gene>
<feature type="repeat" description="ANK" evidence="1">
    <location>
        <begin position="356"/>
        <end position="388"/>
    </location>
</feature>
<dbReference type="RefSeq" id="WP_279931574.1">
    <property type="nucleotide sequence ID" value="NZ_JARWBG010000043.1"/>
</dbReference>
<dbReference type="SMART" id="SM00248">
    <property type="entry name" value="ANK"/>
    <property type="match status" value="5"/>
</dbReference>
<feature type="repeat" description="ANK" evidence="1">
    <location>
        <begin position="217"/>
        <end position="249"/>
    </location>
</feature>
<feature type="repeat" description="ANK" evidence="1">
    <location>
        <begin position="250"/>
        <end position="276"/>
    </location>
</feature>
<dbReference type="PANTHER" id="PTHR46224:SF6">
    <property type="entry name" value="ANKYRIN REPEAT FAMILY PROTEIN"/>
    <property type="match status" value="1"/>
</dbReference>
<organism evidence="3 4">
    <name type="scientific">Streptomyces chengmaiensis</name>
    <dbReference type="NCBI Taxonomy" id="3040919"/>
    <lineage>
        <taxon>Bacteria</taxon>
        <taxon>Bacillati</taxon>
        <taxon>Actinomycetota</taxon>
        <taxon>Actinomycetes</taxon>
        <taxon>Kitasatosporales</taxon>
        <taxon>Streptomycetaceae</taxon>
        <taxon>Streptomyces</taxon>
    </lineage>
</organism>
<feature type="region of interest" description="Disordered" evidence="2">
    <location>
        <begin position="128"/>
        <end position="148"/>
    </location>
</feature>
<proteinExistence type="predicted"/>
<dbReference type="SUPFAM" id="SSF48403">
    <property type="entry name" value="Ankyrin repeat"/>
    <property type="match status" value="1"/>
</dbReference>
<dbReference type="InterPro" id="IPR002110">
    <property type="entry name" value="Ankyrin_rpt"/>
</dbReference>
<evidence type="ECO:0000313" key="3">
    <source>
        <dbReference type="EMBL" id="MDH2392487.1"/>
    </source>
</evidence>
<comment type="caution">
    <text evidence="3">The sequence shown here is derived from an EMBL/GenBank/DDBJ whole genome shotgun (WGS) entry which is preliminary data.</text>
</comment>
<keyword evidence="4" id="KW-1185">Reference proteome</keyword>
<evidence type="ECO:0000313" key="4">
    <source>
        <dbReference type="Proteomes" id="UP001223144"/>
    </source>
</evidence>
<keyword evidence="1" id="KW-0040">ANK repeat</keyword>
<dbReference type="PROSITE" id="PS50297">
    <property type="entry name" value="ANK_REP_REGION"/>
    <property type="match status" value="3"/>
</dbReference>
<dbReference type="Gene3D" id="1.25.40.20">
    <property type="entry name" value="Ankyrin repeat-containing domain"/>
    <property type="match status" value="2"/>
</dbReference>
<dbReference type="PANTHER" id="PTHR46224">
    <property type="entry name" value="ANKYRIN REPEAT FAMILY PROTEIN"/>
    <property type="match status" value="1"/>
</dbReference>
<reference evidence="3 4" key="1">
    <citation type="submission" date="2023-04" db="EMBL/GenBank/DDBJ databases">
        <title>Streptomyces chengmaiensis sp. nov. isolated from the stem of mangrove plant in Hainan.</title>
        <authorList>
            <person name="Huang X."/>
            <person name="Zhou S."/>
            <person name="Chu X."/>
            <person name="Xie Y."/>
            <person name="Lin Y."/>
        </authorList>
    </citation>
    <scope>NUCLEOTIDE SEQUENCE [LARGE SCALE GENOMIC DNA]</scope>
    <source>
        <strain evidence="3 4">HNM0663</strain>
    </source>
</reference>
<dbReference type="Pfam" id="PF12796">
    <property type="entry name" value="Ank_2"/>
    <property type="match status" value="2"/>
</dbReference>